<dbReference type="RefSeq" id="XP_043040290.1">
    <property type="nucleotide sequence ID" value="XM_043189513.1"/>
</dbReference>
<protein>
    <submittedName>
        <fullName evidence="2">Uncharacterized protein</fullName>
    </submittedName>
</protein>
<sequence>MTGRIVLSSYESLRAAGTSIICLSPWGDSSPLSLPCIRFRDIAVHTVIAATGGMAAVAAPVMGPVSDLVVGSLGDSILVEIGVHTGFETTTKIANDLIIDKTLKHIIPIHSKMLETTNVKSILITLKFKQTMEDAALGFFRSSVHKDPSLFSSVIDYFSVDKGWFSPYLFASSRRPIIPRTMQPDVLFCHGPFLEGDYKIGETLLKESASVIILTSAPLSGVKTIQAEEPSRFSLSNLNIPSLSLSNLLSRSRSPSPSPESGKGAAEGEPTPQLTPLPVPPSPRRMVIVLMGLKPHRKLWTTSARPGESVINYILFNGCPAIVVPVKVGAPLLAWDALTLEELWKIELPPEGGESQSGQFEGIVSVLYEFLDLCVDWKRIILDEESSDCDEEEGRNVLKVSLTLLLAAAVRSKDSKEVVKEVDKERSGFAMWRIP</sequence>
<feature type="region of interest" description="Disordered" evidence="1">
    <location>
        <begin position="248"/>
        <end position="281"/>
    </location>
</feature>
<gene>
    <name evidence="2" type="ORF">BT62DRAFT_980427</name>
</gene>
<organism evidence="2 3">
    <name type="scientific">Guyanagaster necrorhizus</name>
    <dbReference type="NCBI Taxonomy" id="856835"/>
    <lineage>
        <taxon>Eukaryota</taxon>
        <taxon>Fungi</taxon>
        <taxon>Dikarya</taxon>
        <taxon>Basidiomycota</taxon>
        <taxon>Agaricomycotina</taxon>
        <taxon>Agaricomycetes</taxon>
        <taxon>Agaricomycetidae</taxon>
        <taxon>Agaricales</taxon>
        <taxon>Marasmiineae</taxon>
        <taxon>Physalacriaceae</taxon>
        <taxon>Guyanagaster</taxon>
    </lineage>
</organism>
<evidence type="ECO:0000256" key="1">
    <source>
        <dbReference type="SAM" id="MobiDB-lite"/>
    </source>
</evidence>
<dbReference type="GeneID" id="66111810"/>
<accession>A0A9P7VUN8</accession>
<comment type="caution">
    <text evidence="2">The sequence shown here is derived from an EMBL/GenBank/DDBJ whole genome shotgun (WGS) entry which is preliminary data.</text>
</comment>
<dbReference type="OrthoDB" id="3351042at2759"/>
<dbReference type="EMBL" id="MU250533">
    <property type="protein sequence ID" value="KAG7446790.1"/>
    <property type="molecule type" value="Genomic_DNA"/>
</dbReference>
<evidence type="ECO:0000313" key="3">
    <source>
        <dbReference type="Proteomes" id="UP000812287"/>
    </source>
</evidence>
<proteinExistence type="predicted"/>
<dbReference type="AlphaFoldDB" id="A0A9P7VUN8"/>
<keyword evidence="3" id="KW-1185">Reference proteome</keyword>
<reference evidence="2" key="1">
    <citation type="submission" date="2020-11" db="EMBL/GenBank/DDBJ databases">
        <title>Adaptations for nitrogen fixation in a non-lichenized fungal sporocarp promotes dispersal by wood-feeding termites.</title>
        <authorList>
            <consortium name="DOE Joint Genome Institute"/>
            <person name="Koch R.A."/>
            <person name="Yoon G."/>
            <person name="Arayal U."/>
            <person name="Lail K."/>
            <person name="Amirebrahimi M."/>
            <person name="Labutti K."/>
            <person name="Lipzen A."/>
            <person name="Riley R."/>
            <person name="Barry K."/>
            <person name="Henrissat B."/>
            <person name="Grigoriev I.V."/>
            <person name="Herr J.R."/>
            <person name="Aime M.C."/>
        </authorList>
    </citation>
    <scope>NUCLEOTIDE SEQUENCE</scope>
    <source>
        <strain evidence="2">MCA 3950</strain>
    </source>
</reference>
<evidence type="ECO:0000313" key="2">
    <source>
        <dbReference type="EMBL" id="KAG7446790.1"/>
    </source>
</evidence>
<name>A0A9P7VUN8_9AGAR</name>
<dbReference type="Proteomes" id="UP000812287">
    <property type="component" value="Unassembled WGS sequence"/>
</dbReference>